<feature type="transmembrane region" description="Helical" evidence="7">
    <location>
        <begin position="72"/>
        <end position="96"/>
    </location>
</feature>
<dbReference type="InterPro" id="IPR048279">
    <property type="entry name" value="MdtK-like"/>
</dbReference>
<dbReference type="NCBIfam" id="TIGR00797">
    <property type="entry name" value="matE"/>
    <property type="match status" value="1"/>
</dbReference>
<evidence type="ECO:0000313" key="8">
    <source>
        <dbReference type="EMBL" id="HIQ63382.1"/>
    </source>
</evidence>
<evidence type="ECO:0000256" key="5">
    <source>
        <dbReference type="ARBA" id="ARBA00022989"/>
    </source>
</evidence>
<feature type="transmembrane region" description="Helical" evidence="7">
    <location>
        <begin position="149"/>
        <end position="169"/>
    </location>
</feature>
<keyword evidence="6 7" id="KW-0472">Membrane</keyword>
<evidence type="ECO:0000256" key="7">
    <source>
        <dbReference type="SAM" id="Phobius"/>
    </source>
</evidence>
<dbReference type="CDD" id="cd13138">
    <property type="entry name" value="MATE_yoeA_like"/>
    <property type="match status" value="1"/>
</dbReference>
<dbReference type="GO" id="GO:0005886">
    <property type="term" value="C:plasma membrane"/>
    <property type="evidence" value="ECO:0007669"/>
    <property type="project" value="UniProtKB-SubCell"/>
</dbReference>
<feature type="transmembrane region" description="Helical" evidence="7">
    <location>
        <begin position="405"/>
        <end position="426"/>
    </location>
</feature>
<feature type="transmembrane region" description="Helical" evidence="7">
    <location>
        <begin position="438"/>
        <end position="457"/>
    </location>
</feature>
<feature type="transmembrane region" description="Helical" evidence="7">
    <location>
        <begin position="209"/>
        <end position="231"/>
    </location>
</feature>
<accession>A0A9D1CJ50</accession>
<dbReference type="InterPro" id="IPR052031">
    <property type="entry name" value="Membrane_Transporter-Flippase"/>
</dbReference>
<dbReference type="GO" id="GO:0042910">
    <property type="term" value="F:xenobiotic transmembrane transporter activity"/>
    <property type="evidence" value="ECO:0007669"/>
    <property type="project" value="InterPro"/>
</dbReference>
<reference evidence="8" key="2">
    <citation type="journal article" date="2021" name="PeerJ">
        <title>Extensive microbial diversity within the chicken gut microbiome revealed by metagenomics and culture.</title>
        <authorList>
            <person name="Gilroy R."/>
            <person name="Ravi A."/>
            <person name="Getino M."/>
            <person name="Pursley I."/>
            <person name="Horton D.L."/>
            <person name="Alikhan N.F."/>
            <person name="Baker D."/>
            <person name="Gharbi K."/>
            <person name="Hall N."/>
            <person name="Watson M."/>
            <person name="Adriaenssens E.M."/>
            <person name="Foster-Nyarko E."/>
            <person name="Jarju S."/>
            <person name="Secka A."/>
            <person name="Antonio M."/>
            <person name="Oren A."/>
            <person name="Chaudhuri R.R."/>
            <person name="La Ragione R."/>
            <person name="Hildebrand F."/>
            <person name="Pallen M.J."/>
        </authorList>
    </citation>
    <scope>NUCLEOTIDE SEQUENCE</scope>
    <source>
        <strain evidence="8">ChiHile30-977</strain>
    </source>
</reference>
<dbReference type="PIRSF" id="PIRSF006603">
    <property type="entry name" value="DinF"/>
    <property type="match status" value="1"/>
</dbReference>
<dbReference type="PANTHER" id="PTHR43549:SF3">
    <property type="entry name" value="MULTIDRUG RESISTANCE PROTEIN YPNP-RELATED"/>
    <property type="match status" value="1"/>
</dbReference>
<gene>
    <name evidence="8" type="ORF">IAA66_07315</name>
</gene>
<organism evidence="8 9">
    <name type="scientific">Candidatus Avichristensenella intestinipullorum</name>
    <dbReference type="NCBI Taxonomy" id="2840693"/>
    <lineage>
        <taxon>Bacteria</taxon>
        <taxon>Bacillati</taxon>
        <taxon>Bacillota</taxon>
        <taxon>Clostridia</taxon>
        <taxon>Candidatus Avichristensenella</taxon>
    </lineage>
</organism>
<reference evidence="8" key="1">
    <citation type="submission" date="2020-10" db="EMBL/GenBank/DDBJ databases">
        <authorList>
            <person name="Gilroy R."/>
        </authorList>
    </citation>
    <scope>NUCLEOTIDE SEQUENCE</scope>
    <source>
        <strain evidence="8">ChiHile30-977</strain>
    </source>
</reference>
<comment type="caution">
    <text evidence="8">The sequence shown here is derived from an EMBL/GenBank/DDBJ whole genome shotgun (WGS) entry which is preliminary data.</text>
</comment>
<name>A0A9D1CJ50_9FIRM</name>
<dbReference type="GO" id="GO:0015297">
    <property type="term" value="F:antiporter activity"/>
    <property type="evidence" value="ECO:0007669"/>
    <property type="project" value="InterPro"/>
</dbReference>
<dbReference type="PANTHER" id="PTHR43549">
    <property type="entry name" value="MULTIDRUG RESISTANCE PROTEIN YPNP-RELATED"/>
    <property type="match status" value="1"/>
</dbReference>
<keyword evidence="4 7" id="KW-0812">Transmembrane</keyword>
<feature type="transmembrane region" description="Helical" evidence="7">
    <location>
        <begin position="337"/>
        <end position="361"/>
    </location>
</feature>
<comment type="subcellular location">
    <subcellularLocation>
        <location evidence="1">Cell membrane</location>
        <topology evidence="1">Multi-pass membrane protein</topology>
    </subcellularLocation>
</comment>
<dbReference type="InterPro" id="IPR002528">
    <property type="entry name" value="MATE_fam"/>
</dbReference>
<feature type="transmembrane region" description="Helical" evidence="7">
    <location>
        <begin position="373"/>
        <end position="393"/>
    </location>
</feature>
<keyword evidence="5 7" id="KW-1133">Transmembrane helix</keyword>
<feature type="transmembrane region" description="Helical" evidence="7">
    <location>
        <begin position="108"/>
        <end position="129"/>
    </location>
</feature>
<dbReference type="EMBL" id="DVFI01000101">
    <property type="protein sequence ID" value="HIQ63382.1"/>
    <property type="molecule type" value="Genomic_DNA"/>
</dbReference>
<evidence type="ECO:0000313" key="9">
    <source>
        <dbReference type="Proteomes" id="UP000886819"/>
    </source>
</evidence>
<feature type="transmembrane region" description="Helical" evidence="7">
    <location>
        <begin position="298"/>
        <end position="316"/>
    </location>
</feature>
<feature type="transmembrane region" description="Helical" evidence="7">
    <location>
        <begin position="257"/>
        <end position="278"/>
    </location>
</feature>
<evidence type="ECO:0000256" key="1">
    <source>
        <dbReference type="ARBA" id="ARBA00004651"/>
    </source>
</evidence>
<dbReference type="Proteomes" id="UP000886819">
    <property type="component" value="Unassembled WGS sequence"/>
</dbReference>
<feature type="transmembrane region" description="Helical" evidence="7">
    <location>
        <begin position="181"/>
        <end position="203"/>
    </location>
</feature>
<sequence>MTASAKSAERSLRRFFGTQDMTQGNPMRNLLMFSIPLLIGNLAQQLYSTADSIIVGNFVGDNALAAVGASGPVINLLLVLFMAISTGVGIMVSQYFGARDRDALSRSIGNALVLVLITGVLMTVAGVALSRPIMEWLDTPVENDVLEMSVTYLTIIFAGIIGPAIYNMVSGILRGMGDSVTPLIFLLIACALNIVLDYLLVAIVPWSVAGAAVATIFSQLVSAVLCVLRLFRMRDAIDLNRRTVRLDMPLTRRLLKLGLPAGITQGVFSMAMIIVQSLTNSMGQTVMACSVAVMRVDGFAMLPNFTFGMATSTFVGQNIGARRMDRVEQGAKEAVKISLLVAVILVVLLLLFGRTLISWFSSTEELLDLGERQLRILAVGYLAMAVMQVYSGIMRGAGDTMPSMWISLVTSVAVRVPVAYLLAALTRSPEWPNGSPDSLYVSLLVSWVLGAALNYAWCRRGRWREKSVVSVP</sequence>
<evidence type="ECO:0000256" key="3">
    <source>
        <dbReference type="ARBA" id="ARBA00022475"/>
    </source>
</evidence>
<evidence type="ECO:0000256" key="2">
    <source>
        <dbReference type="ARBA" id="ARBA00022448"/>
    </source>
</evidence>
<evidence type="ECO:0000256" key="6">
    <source>
        <dbReference type="ARBA" id="ARBA00023136"/>
    </source>
</evidence>
<dbReference type="AlphaFoldDB" id="A0A9D1CJ50"/>
<keyword evidence="2" id="KW-0813">Transport</keyword>
<proteinExistence type="predicted"/>
<keyword evidence="3" id="KW-1003">Cell membrane</keyword>
<dbReference type="Pfam" id="PF01554">
    <property type="entry name" value="MatE"/>
    <property type="match status" value="2"/>
</dbReference>
<evidence type="ECO:0000256" key="4">
    <source>
        <dbReference type="ARBA" id="ARBA00022692"/>
    </source>
</evidence>
<protein>
    <submittedName>
        <fullName evidence="8">MATE family efflux transporter</fullName>
    </submittedName>
</protein>